<dbReference type="InterPro" id="IPR029066">
    <property type="entry name" value="PLP-binding_barrel"/>
</dbReference>
<dbReference type="PANTHER" id="PTHR30511:SF3">
    <property type="entry name" value="LYSINE RACEMASE"/>
    <property type="match status" value="1"/>
</dbReference>
<dbReference type="GO" id="GO:0030170">
    <property type="term" value="F:pyridoxal phosphate binding"/>
    <property type="evidence" value="ECO:0007669"/>
    <property type="project" value="TreeGrafter"/>
</dbReference>
<evidence type="ECO:0000259" key="4">
    <source>
        <dbReference type="Pfam" id="PF01168"/>
    </source>
</evidence>
<dbReference type="PANTHER" id="PTHR30511">
    <property type="entry name" value="ALANINE RACEMASE"/>
    <property type="match status" value="1"/>
</dbReference>
<sequence>MFLEITKKRNYKLIDISLKLHQQGIIDPNTYVLDLDTIKENASMLNKEAERLGMELFFMTKQIGRNPAVANAIVEAGIKKAVAVDPWEAITLSKAGIQIGHVGHLVQIPKNMIRTILKLNPDYITVFSYENAKNISDIANEMGKSQKIFLRIAEENDYIYYGQEGGFTLSRLFEDIKKLEALKAVEIAGLTSFPCLLIKENKPSVTPNVASMQKANEFLKEKGYEHLELNMPSATSTETMRLLKEHGATQGEPGHALTGTTPLHTEDFLKERPAMTYVSEVSHVSNKKAYVFGGGFYPRSHMKCALVGSSSTQLKKVPVLQNEPGHIDYYGTLDTDCVHIGDTAIFAFRTQVFVTHAKIAVIQGLSSSPKLIGIYDSVGNLLSDGQTIDNE</sequence>
<evidence type="ECO:0000313" key="7">
    <source>
        <dbReference type="Proteomes" id="UP000321558"/>
    </source>
</evidence>
<keyword evidence="7" id="KW-1185">Reference proteome</keyword>
<dbReference type="Pfam" id="PF21279">
    <property type="entry name" value="YhfX-like_C"/>
    <property type="match status" value="1"/>
</dbReference>
<comment type="cofactor">
    <cofactor evidence="1">
        <name>pyridoxal 5'-phosphate</name>
        <dbReference type="ChEBI" id="CHEBI:597326"/>
    </cofactor>
</comment>
<evidence type="ECO:0000256" key="1">
    <source>
        <dbReference type="ARBA" id="ARBA00001933"/>
    </source>
</evidence>
<dbReference type="RefSeq" id="WP_147210069.1">
    <property type="nucleotide sequence ID" value="NZ_BJYM01000006.1"/>
</dbReference>
<dbReference type="InterPro" id="IPR001608">
    <property type="entry name" value="Ala_racemase_N"/>
</dbReference>
<name>A0A511ZHZ2_9BACI</name>
<dbReference type="SUPFAM" id="SSF51419">
    <property type="entry name" value="PLP-binding barrel"/>
    <property type="match status" value="1"/>
</dbReference>
<dbReference type="AlphaFoldDB" id="A0A511ZHZ2"/>
<dbReference type="GO" id="GO:0008784">
    <property type="term" value="F:alanine racemase activity"/>
    <property type="evidence" value="ECO:0007669"/>
    <property type="project" value="TreeGrafter"/>
</dbReference>
<accession>A0A511ZHZ2</accession>
<dbReference type="Gene3D" id="2.40.37.30">
    <property type="match status" value="2"/>
</dbReference>
<dbReference type="STRING" id="582851.GCA_900162665_00924"/>
<organism evidence="6 7">
    <name type="scientific">Oceanobacillus sojae</name>
    <dbReference type="NCBI Taxonomy" id="582851"/>
    <lineage>
        <taxon>Bacteria</taxon>
        <taxon>Bacillati</taxon>
        <taxon>Bacillota</taxon>
        <taxon>Bacilli</taxon>
        <taxon>Bacillales</taxon>
        <taxon>Bacillaceae</taxon>
        <taxon>Oceanobacillus</taxon>
    </lineage>
</organism>
<evidence type="ECO:0000259" key="5">
    <source>
        <dbReference type="Pfam" id="PF21279"/>
    </source>
</evidence>
<comment type="caution">
    <text evidence="6">The sequence shown here is derived from an EMBL/GenBank/DDBJ whole genome shotgun (WGS) entry which is preliminary data.</text>
</comment>
<dbReference type="EMBL" id="BJYM01000006">
    <property type="protein sequence ID" value="GEN87056.1"/>
    <property type="molecule type" value="Genomic_DNA"/>
</dbReference>
<dbReference type="GO" id="GO:0005829">
    <property type="term" value="C:cytosol"/>
    <property type="evidence" value="ECO:0007669"/>
    <property type="project" value="TreeGrafter"/>
</dbReference>
<keyword evidence="2" id="KW-0663">Pyridoxal phosphate</keyword>
<proteinExistence type="predicted"/>
<dbReference type="Pfam" id="PF01168">
    <property type="entry name" value="Ala_racemase_N"/>
    <property type="match status" value="1"/>
</dbReference>
<feature type="domain" description="YhfX-like C-terminal" evidence="5">
    <location>
        <begin position="277"/>
        <end position="368"/>
    </location>
</feature>
<dbReference type="OrthoDB" id="3189402at2"/>
<dbReference type="InterPro" id="IPR048449">
    <property type="entry name" value="YhfX-like_C"/>
</dbReference>
<protein>
    <submittedName>
        <fullName evidence="6">Amino-acid racemase</fullName>
    </submittedName>
</protein>
<dbReference type="Proteomes" id="UP000321558">
    <property type="component" value="Unassembled WGS sequence"/>
</dbReference>
<evidence type="ECO:0000256" key="3">
    <source>
        <dbReference type="ARBA" id="ARBA00023235"/>
    </source>
</evidence>
<dbReference type="CDD" id="cd06811">
    <property type="entry name" value="PLPDE_III_yhfX_like"/>
    <property type="match status" value="1"/>
</dbReference>
<gene>
    <name evidence="6" type="ORF">OSO01_17950</name>
</gene>
<dbReference type="InterPro" id="IPR000821">
    <property type="entry name" value="Ala_racemase"/>
</dbReference>
<feature type="domain" description="Alanine racemase N-terminal" evidence="4">
    <location>
        <begin position="34"/>
        <end position="262"/>
    </location>
</feature>
<evidence type="ECO:0000256" key="2">
    <source>
        <dbReference type="ARBA" id="ARBA00022898"/>
    </source>
</evidence>
<reference evidence="6 7" key="1">
    <citation type="submission" date="2019-07" db="EMBL/GenBank/DDBJ databases">
        <title>Whole genome shotgun sequence of Oceanobacillus sojae NBRC 105379.</title>
        <authorList>
            <person name="Hosoyama A."/>
            <person name="Uohara A."/>
            <person name="Ohji S."/>
            <person name="Ichikawa N."/>
        </authorList>
    </citation>
    <scope>NUCLEOTIDE SEQUENCE [LARGE SCALE GENOMIC DNA]</scope>
    <source>
        <strain evidence="6 7">NBRC 105379</strain>
    </source>
</reference>
<evidence type="ECO:0000313" key="6">
    <source>
        <dbReference type="EMBL" id="GEN87056.1"/>
    </source>
</evidence>
<keyword evidence="3" id="KW-0413">Isomerase</keyword>